<evidence type="ECO:0000313" key="7">
    <source>
        <dbReference type="Proteomes" id="UP000502345"/>
    </source>
</evidence>
<dbReference type="GO" id="GO:0030288">
    <property type="term" value="C:outer membrane-bounded periplasmic space"/>
    <property type="evidence" value="ECO:0007669"/>
    <property type="project" value="TreeGrafter"/>
</dbReference>
<dbReference type="EMBL" id="CP050124">
    <property type="protein sequence ID" value="QIP40098.1"/>
    <property type="molecule type" value="Genomic_DNA"/>
</dbReference>
<keyword evidence="4" id="KW-0732">Signal</keyword>
<evidence type="ECO:0000259" key="5">
    <source>
        <dbReference type="PROSITE" id="PS50983"/>
    </source>
</evidence>
<dbReference type="PANTHER" id="PTHR30532">
    <property type="entry name" value="IRON III DICITRATE-BINDING PERIPLASMIC PROTEIN"/>
    <property type="match status" value="1"/>
</dbReference>
<comment type="similarity">
    <text evidence="2">Belongs to the bacterial solute-binding protein 8 family.</text>
</comment>
<proteinExistence type="inferred from homology"/>
<sequence length="338" mass="35295">MMKSTPPLAIRSWRRFVAIAGLLIVALVAMIGCSSDSNDEPTKAAEPTTRVIETEKGSVTVPASAERIVVLSGGLAGYLYALDAPVVATDTRVLGVTNLDGGFPPAWADAAKAQGTKELPAGEQLNIEAVAAAEPDLIIGGGQGITSVQSEELYDQLTAIAPTVLVPKTVAAWDKQLEIVADAAGRSDQVPALMSAYEDKVKEVKGKIKVPEGNVVYFLSVSSNKPYLVPPTAALPAMLAELGFKADDVMAKAGNPQLFGSGDSFEVSPELLSQVADAPVAFVIPVSGRPMAELATDPLYSQLPSFKAGTTFELPASSYRPDYDGAMATLDLIGQTFA</sequence>
<dbReference type="AlphaFoldDB" id="A0A6G9CT86"/>
<dbReference type="PANTHER" id="PTHR30532:SF1">
    <property type="entry name" value="IRON(3+)-HYDROXAMATE-BINDING PROTEIN FHUD"/>
    <property type="match status" value="1"/>
</dbReference>
<dbReference type="Pfam" id="PF01497">
    <property type="entry name" value="Peripla_BP_2"/>
    <property type="match status" value="1"/>
</dbReference>
<protein>
    <submittedName>
        <fullName evidence="6">Putative iron-siderophore binding protein</fullName>
    </submittedName>
</protein>
<dbReference type="InterPro" id="IPR002491">
    <property type="entry name" value="ABC_transptr_periplasmic_BD"/>
</dbReference>
<dbReference type="InterPro" id="IPR051313">
    <property type="entry name" value="Bact_iron-sidero_bind"/>
</dbReference>
<comment type="subcellular location">
    <subcellularLocation>
        <location evidence="1">Cell envelope</location>
    </subcellularLocation>
</comment>
<dbReference type="PROSITE" id="PS50983">
    <property type="entry name" value="FE_B12_PBP"/>
    <property type="match status" value="1"/>
</dbReference>
<dbReference type="Gene3D" id="3.40.50.1980">
    <property type="entry name" value="Nitrogenase molybdenum iron protein domain"/>
    <property type="match status" value="2"/>
</dbReference>
<dbReference type="SUPFAM" id="SSF53807">
    <property type="entry name" value="Helical backbone' metal receptor"/>
    <property type="match status" value="1"/>
</dbReference>
<reference evidence="6 7" key="1">
    <citation type="submission" date="2020-03" db="EMBL/GenBank/DDBJ databases">
        <title>Screen low temperature-resistant strains for efficient degradation of petroleum hydrocarbons under the low temperature.</title>
        <authorList>
            <person name="Wang Y."/>
            <person name="Chen J."/>
        </authorList>
    </citation>
    <scope>NUCLEOTIDE SEQUENCE [LARGE SCALE GENOMIC DNA]</scope>
    <source>
        <strain evidence="6 7">KB1</strain>
    </source>
</reference>
<dbReference type="Proteomes" id="UP000502345">
    <property type="component" value="Chromosome"/>
</dbReference>
<evidence type="ECO:0000256" key="2">
    <source>
        <dbReference type="ARBA" id="ARBA00008814"/>
    </source>
</evidence>
<feature type="domain" description="Fe/B12 periplasmic-binding" evidence="5">
    <location>
        <begin position="67"/>
        <end position="338"/>
    </location>
</feature>
<evidence type="ECO:0000256" key="4">
    <source>
        <dbReference type="ARBA" id="ARBA00022729"/>
    </source>
</evidence>
<evidence type="ECO:0000313" key="6">
    <source>
        <dbReference type="EMBL" id="QIP40098.1"/>
    </source>
</evidence>
<dbReference type="GO" id="GO:1901678">
    <property type="term" value="P:iron coordination entity transport"/>
    <property type="evidence" value="ECO:0007669"/>
    <property type="project" value="UniProtKB-ARBA"/>
</dbReference>
<accession>A0A6G9CT86</accession>
<evidence type="ECO:0000256" key="1">
    <source>
        <dbReference type="ARBA" id="ARBA00004196"/>
    </source>
</evidence>
<evidence type="ECO:0000256" key="3">
    <source>
        <dbReference type="ARBA" id="ARBA00022448"/>
    </source>
</evidence>
<dbReference type="PROSITE" id="PS51257">
    <property type="entry name" value="PROKAR_LIPOPROTEIN"/>
    <property type="match status" value="1"/>
</dbReference>
<keyword evidence="3" id="KW-0813">Transport</keyword>
<dbReference type="OMA" id="AYDKRIG"/>
<name>A0A6G9CT86_RHOER</name>
<gene>
    <name evidence="6" type="ORF">G9444_2854</name>
</gene>
<organism evidence="6 7">
    <name type="scientific">Rhodococcus erythropolis</name>
    <name type="common">Arthrobacter picolinophilus</name>
    <dbReference type="NCBI Taxonomy" id="1833"/>
    <lineage>
        <taxon>Bacteria</taxon>
        <taxon>Bacillati</taxon>
        <taxon>Actinomycetota</taxon>
        <taxon>Actinomycetes</taxon>
        <taxon>Mycobacteriales</taxon>
        <taxon>Nocardiaceae</taxon>
        <taxon>Rhodococcus</taxon>
        <taxon>Rhodococcus erythropolis group</taxon>
    </lineage>
</organism>